<name>A0A6U0UJU3_9STRA</name>
<dbReference type="EMBL" id="HBEA01005072">
    <property type="protein sequence ID" value="CAD8254384.1"/>
    <property type="molecule type" value="Transcribed_RNA"/>
</dbReference>
<sequence length="104" mass="11110">MVDVLGSSLRTMLTLLSIAFFGCSTILAKGWNLSIVGAASYVIPRGGVLKERVALQRTFAVEVPQGCPTFAWRAQVGCLSGKQKVHDLASVHGASSPFMTVRML</sequence>
<protein>
    <submittedName>
        <fullName evidence="2">Uncharacterized protein</fullName>
    </submittedName>
</protein>
<proteinExistence type="predicted"/>
<accession>A0A6U0UJU3</accession>
<dbReference type="AlphaFoldDB" id="A0A6U0UJU3"/>
<gene>
    <name evidence="1" type="ORF">PPYR1160_LOCUS3876</name>
    <name evidence="2" type="ORF">PPYR1160_LOCUS3877</name>
</gene>
<evidence type="ECO:0000313" key="1">
    <source>
        <dbReference type="EMBL" id="CAD8254384.1"/>
    </source>
</evidence>
<evidence type="ECO:0000313" key="2">
    <source>
        <dbReference type="EMBL" id="CAD8254385.1"/>
    </source>
</evidence>
<organism evidence="2">
    <name type="scientific">Pinguiococcus pyrenoidosus</name>
    <dbReference type="NCBI Taxonomy" id="172671"/>
    <lineage>
        <taxon>Eukaryota</taxon>
        <taxon>Sar</taxon>
        <taxon>Stramenopiles</taxon>
        <taxon>Ochrophyta</taxon>
        <taxon>Pinguiophyceae</taxon>
        <taxon>Pinguiochrysidales</taxon>
        <taxon>Pinguiochrysidaceae</taxon>
        <taxon>Pinguiococcus</taxon>
    </lineage>
</organism>
<dbReference type="EMBL" id="HBEA01005073">
    <property type="protein sequence ID" value="CAD8254385.1"/>
    <property type="molecule type" value="Transcribed_RNA"/>
</dbReference>
<reference evidence="2" key="1">
    <citation type="submission" date="2021-01" db="EMBL/GenBank/DDBJ databases">
        <authorList>
            <person name="Corre E."/>
            <person name="Pelletier E."/>
            <person name="Niang G."/>
            <person name="Scheremetjew M."/>
            <person name="Finn R."/>
            <person name="Kale V."/>
            <person name="Holt S."/>
            <person name="Cochrane G."/>
            <person name="Meng A."/>
            <person name="Brown T."/>
            <person name="Cohen L."/>
        </authorList>
    </citation>
    <scope>NUCLEOTIDE SEQUENCE</scope>
    <source>
        <strain evidence="2">CCMP2078</strain>
    </source>
</reference>